<feature type="binding site" evidence="9">
    <location>
        <position position="65"/>
    </location>
    <ligand>
        <name>4-amino-2-methyl-5-(diphosphooxymethyl)pyrimidine</name>
        <dbReference type="ChEBI" id="CHEBI:57841"/>
    </ligand>
</feature>
<evidence type="ECO:0000256" key="7">
    <source>
        <dbReference type="ARBA" id="ARBA00047851"/>
    </source>
</evidence>
<comment type="function">
    <text evidence="9">Condenses 4-methyl-5-(beta-hydroxyethyl)thiazole monophosphate (THZ-P) and 2-methyl-4-amino-5-hydroxymethyl pyrimidine pyrophosphate (HMP-PP) to form thiamine monophosphate (TMP).</text>
</comment>
<dbReference type="HAMAP" id="MF_00097">
    <property type="entry name" value="TMP_synthase"/>
    <property type="match status" value="1"/>
</dbReference>
<comment type="cofactor">
    <cofactor evidence="9">
        <name>Mg(2+)</name>
        <dbReference type="ChEBI" id="CHEBI:18420"/>
    </cofactor>
    <text evidence="9">Binds 1 Mg(2+) ion per subunit.</text>
</comment>
<dbReference type="NCBIfam" id="NF000736">
    <property type="entry name" value="PRK00043.2-3"/>
    <property type="match status" value="1"/>
</dbReference>
<evidence type="ECO:0000256" key="2">
    <source>
        <dbReference type="ARBA" id="ARBA00022679"/>
    </source>
</evidence>
<name>A0A0Q0VWZ0_9FLAO</name>
<dbReference type="OrthoDB" id="9812206at2"/>
<dbReference type="AlphaFoldDB" id="A0A0Q0VWZ0"/>
<proteinExistence type="inferred from homology"/>
<feature type="binding site" evidence="9">
    <location>
        <position position="85"/>
    </location>
    <ligand>
        <name>Mg(2+)</name>
        <dbReference type="ChEBI" id="CHEBI:18420"/>
    </ligand>
</feature>
<keyword evidence="3 9" id="KW-0479">Metal-binding</keyword>
<dbReference type="EMBL" id="JRLF01000014">
    <property type="protein sequence ID" value="KQB38286.1"/>
    <property type="molecule type" value="Genomic_DNA"/>
</dbReference>
<dbReference type="InterPro" id="IPR022998">
    <property type="entry name" value="ThiamineP_synth_TenI"/>
</dbReference>
<evidence type="ECO:0000256" key="5">
    <source>
        <dbReference type="ARBA" id="ARBA00022977"/>
    </source>
</evidence>
<comment type="caution">
    <text evidence="13">The sequence shown here is derived from an EMBL/GenBank/DDBJ whole genome shotgun (WGS) entry which is preliminary data.</text>
</comment>
<dbReference type="Pfam" id="PF02581">
    <property type="entry name" value="TMP-TENI"/>
    <property type="match status" value="1"/>
</dbReference>
<dbReference type="GO" id="GO:0004789">
    <property type="term" value="F:thiamine-phosphate diphosphorylase activity"/>
    <property type="evidence" value="ECO:0007669"/>
    <property type="project" value="UniProtKB-UniRule"/>
</dbReference>
<comment type="catalytic activity">
    <reaction evidence="8 9 10">
        <text>2-[(2R,5Z)-2-carboxy-4-methylthiazol-5(2H)-ylidene]ethyl phosphate + 4-amino-2-methyl-5-(diphosphooxymethyl)pyrimidine + 2 H(+) = thiamine phosphate + CO2 + diphosphate</text>
        <dbReference type="Rhea" id="RHEA:47844"/>
        <dbReference type="ChEBI" id="CHEBI:15378"/>
        <dbReference type="ChEBI" id="CHEBI:16526"/>
        <dbReference type="ChEBI" id="CHEBI:33019"/>
        <dbReference type="ChEBI" id="CHEBI:37575"/>
        <dbReference type="ChEBI" id="CHEBI:57841"/>
        <dbReference type="ChEBI" id="CHEBI:62899"/>
        <dbReference type="EC" id="2.5.1.3"/>
    </reaction>
</comment>
<evidence type="ECO:0000313" key="14">
    <source>
        <dbReference type="Proteomes" id="UP000050443"/>
    </source>
</evidence>
<evidence type="ECO:0000256" key="10">
    <source>
        <dbReference type="RuleBase" id="RU003826"/>
    </source>
</evidence>
<dbReference type="EC" id="2.5.1.3" evidence="9"/>
<comment type="catalytic activity">
    <reaction evidence="7 9 10">
        <text>2-(2-carboxy-4-methylthiazol-5-yl)ethyl phosphate + 4-amino-2-methyl-5-(diphosphooxymethyl)pyrimidine + 2 H(+) = thiamine phosphate + CO2 + diphosphate</text>
        <dbReference type="Rhea" id="RHEA:47848"/>
        <dbReference type="ChEBI" id="CHEBI:15378"/>
        <dbReference type="ChEBI" id="CHEBI:16526"/>
        <dbReference type="ChEBI" id="CHEBI:33019"/>
        <dbReference type="ChEBI" id="CHEBI:37575"/>
        <dbReference type="ChEBI" id="CHEBI:57841"/>
        <dbReference type="ChEBI" id="CHEBI:62890"/>
        <dbReference type="EC" id="2.5.1.3"/>
    </reaction>
</comment>
<dbReference type="UniPathway" id="UPA00060">
    <property type="reaction ID" value="UER00141"/>
</dbReference>
<dbReference type="PANTHER" id="PTHR20857">
    <property type="entry name" value="THIAMINE-PHOSPHATE PYROPHOSPHORYLASE"/>
    <property type="match status" value="1"/>
</dbReference>
<dbReference type="InterPro" id="IPR013785">
    <property type="entry name" value="Aldolase_TIM"/>
</dbReference>
<comment type="similarity">
    <text evidence="9 10">Belongs to the thiamine-phosphate synthase family.</text>
</comment>
<comment type="pathway">
    <text evidence="1 9 11">Cofactor biosynthesis; thiamine diphosphate biosynthesis; thiamine phosphate from 4-amino-2-methyl-5-diphosphomethylpyrimidine and 4-methyl-5-(2-phosphoethyl)-thiazole: step 1/1.</text>
</comment>
<keyword evidence="4 9" id="KW-0460">Magnesium</keyword>
<evidence type="ECO:0000259" key="12">
    <source>
        <dbReference type="Pfam" id="PF02581"/>
    </source>
</evidence>
<dbReference type="CDD" id="cd00564">
    <property type="entry name" value="TMP_TenI"/>
    <property type="match status" value="1"/>
</dbReference>
<dbReference type="GO" id="GO:0000287">
    <property type="term" value="F:magnesium ion binding"/>
    <property type="evidence" value="ECO:0007669"/>
    <property type="project" value="UniProtKB-UniRule"/>
</dbReference>
<reference evidence="13 14" key="1">
    <citation type="submission" date="2014-09" db="EMBL/GenBank/DDBJ databases">
        <title>Genome sequence of Flavobacterium aquidurense RC62.</title>
        <authorList>
            <person name="Kim J.F."/>
            <person name="Kwak M.-J."/>
        </authorList>
    </citation>
    <scope>NUCLEOTIDE SEQUENCE [LARGE SCALE GENOMIC DNA]</scope>
    <source>
        <strain evidence="13 14">RC62</strain>
    </source>
</reference>
<evidence type="ECO:0000256" key="8">
    <source>
        <dbReference type="ARBA" id="ARBA00047883"/>
    </source>
</evidence>
<feature type="domain" description="Thiamine phosphate synthase/TenI" evidence="12">
    <location>
        <begin position="15"/>
        <end position="188"/>
    </location>
</feature>
<dbReference type="NCBIfam" id="TIGR00693">
    <property type="entry name" value="thiE"/>
    <property type="match status" value="1"/>
</dbReference>
<accession>A0A0Q0VWZ0</accession>
<comment type="caution">
    <text evidence="9">Lacks conserved residue(s) required for the propagation of feature annotation.</text>
</comment>
<dbReference type="PATRIC" id="fig|362413.3.peg.1594"/>
<evidence type="ECO:0000256" key="6">
    <source>
        <dbReference type="ARBA" id="ARBA00047334"/>
    </source>
</evidence>
<feature type="binding site" evidence="9">
    <location>
        <position position="133"/>
    </location>
    <ligand>
        <name>4-amino-2-methyl-5-(diphosphooxymethyl)pyrimidine</name>
        <dbReference type="ChEBI" id="CHEBI:57841"/>
    </ligand>
</feature>
<dbReference type="GO" id="GO:0005737">
    <property type="term" value="C:cytoplasm"/>
    <property type="evidence" value="ECO:0007669"/>
    <property type="project" value="TreeGrafter"/>
</dbReference>
<dbReference type="STRING" id="362413.RC62_1640"/>
<dbReference type="GO" id="GO:0009229">
    <property type="term" value="P:thiamine diphosphate biosynthetic process"/>
    <property type="evidence" value="ECO:0007669"/>
    <property type="project" value="UniProtKB-UniRule"/>
</dbReference>
<comment type="catalytic activity">
    <reaction evidence="6 9 10">
        <text>4-methyl-5-(2-phosphooxyethyl)-thiazole + 4-amino-2-methyl-5-(diphosphooxymethyl)pyrimidine + H(+) = thiamine phosphate + diphosphate</text>
        <dbReference type="Rhea" id="RHEA:22328"/>
        <dbReference type="ChEBI" id="CHEBI:15378"/>
        <dbReference type="ChEBI" id="CHEBI:33019"/>
        <dbReference type="ChEBI" id="CHEBI:37575"/>
        <dbReference type="ChEBI" id="CHEBI:57841"/>
        <dbReference type="ChEBI" id="CHEBI:58296"/>
        <dbReference type="EC" id="2.5.1.3"/>
    </reaction>
</comment>
<dbReference type="PANTHER" id="PTHR20857:SF15">
    <property type="entry name" value="THIAMINE-PHOSPHATE SYNTHASE"/>
    <property type="match status" value="1"/>
</dbReference>
<keyword evidence="2 9" id="KW-0808">Transferase</keyword>
<dbReference type="GO" id="GO:0009228">
    <property type="term" value="P:thiamine biosynthetic process"/>
    <property type="evidence" value="ECO:0007669"/>
    <property type="project" value="UniProtKB-KW"/>
</dbReference>
<feature type="binding site" evidence="9">
    <location>
        <position position="166"/>
    </location>
    <ligand>
        <name>2-[(2R,5Z)-2-carboxy-4-methylthiazol-5(2H)-ylidene]ethyl phosphate</name>
        <dbReference type="ChEBI" id="CHEBI:62899"/>
    </ligand>
</feature>
<feature type="binding site" evidence="9">
    <location>
        <begin position="130"/>
        <end position="132"/>
    </location>
    <ligand>
        <name>2-[(2R,5Z)-2-carboxy-4-methylthiazol-5(2H)-ylidene]ethyl phosphate</name>
        <dbReference type="ChEBI" id="CHEBI:62899"/>
    </ligand>
</feature>
<feature type="binding site" evidence="9">
    <location>
        <position position="66"/>
    </location>
    <ligand>
        <name>Mg(2+)</name>
        <dbReference type="ChEBI" id="CHEBI:18420"/>
    </ligand>
</feature>
<dbReference type="InterPro" id="IPR036206">
    <property type="entry name" value="ThiamineP_synth_sf"/>
</dbReference>
<keyword evidence="5 9" id="KW-0784">Thiamine biosynthesis</keyword>
<dbReference type="InterPro" id="IPR034291">
    <property type="entry name" value="TMP_synthase"/>
</dbReference>
<evidence type="ECO:0000256" key="11">
    <source>
        <dbReference type="RuleBase" id="RU004253"/>
    </source>
</evidence>
<protein>
    <recommendedName>
        <fullName evidence="9">Thiamine-phosphate synthase</fullName>
        <shortName evidence="9">TP synthase</shortName>
        <shortName evidence="9">TPS</shortName>
        <ecNumber evidence="9">2.5.1.3</ecNumber>
    </recommendedName>
    <alternativeName>
        <fullName evidence="9">Thiamine-phosphate pyrophosphorylase</fullName>
        <shortName evidence="9">TMP pyrophosphorylase</shortName>
        <shortName evidence="9">TMP-PPase</shortName>
    </alternativeName>
</protein>
<evidence type="ECO:0000313" key="13">
    <source>
        <dbReference type="EMBL" id="KQB38286.1"/>
    </source>
</evidence>
<evidence type="ECO:0000256" key="1">
    <source>
        <dbReference type="ARBA" id="ARBA00005165"/>
    </source>
</evidence>
<dbReference type="Proteomes" id="UP000050443">
    <property type="component" value="Unassembled WGS sequence"/>
</dbReference>
<dbReference type="RefSeq" id="WP_055096916.1">
    <property type="nucleotide sequence ID" value="NZ_JRLF01000014.1"/>
</dbReference>
<organism evidence="13 14">
    <name type="scientific">Flavobacterium aquidurense</name>
    <dbReference type="NCBI Taxonomy" id="362413"/>
    <lineage>
        <taxon>Bacteria</taxon>
        <taxon>Pseudomonadati</taxon>
        <taxon>Bacteroidota</taxon>
        <taxon>Flavobacteriia</taxon>
        <taxon>Flavobacteriales</taxon>
        <taxon>Flavobacteriaceae</taxon>
        <taxon>Flavobacterium</taxon>
    </lineage>
</organism>
<feature type="binding site" evidence="9">
    <location>
        <position position="104"/>
    </location>
    <ligand>
        <name>4-amino-2-methyl-5-(diphosphooxymethyl)pyrimidine</name>
        <dbReference type="ChEBI" id="CHEBI:57841"/>
    </ligand>
</feature>
<sequence length="212" mass="23802">MYHKLQYISQGNTIEEQLYNIHQALDAGCDWIQMRFKDQTDKDTFALAEAVKFLCEEYLANFIVNDNLYLAQQVLADGVHLGLSDMKIDEARAILGNNKIIGGTANTFEDIESHVKNGCNYIGLGPFRFTSTKEKLSPILGLSGYFEILQKIKKNKIEIPVYAIGGINLKDISPLMETEIHGIAVSGMITNSDQKKKLIQQINEKLYANVIV</sequence>
<evidence type="ECO:0000256" key="4">
    <source>
        <dbReference type="ARBA" id="ARBA00022842"/>
    </source>
</evidence>
<gene>
    <name evidence="9" type="primary">thiE</name>
    <name evidence="13" type="ORF">RC62_1640</name>
</gene>
<dbReference type="SUPFAM" id="SSF51391">
    <property type="entry name" value="Thiamin phosphate synthase"/>
    <property type="match status" value="1"/>
</dbReference>
<feature type="binding site" evidence="9">
    <location>
        <begin position="33"/>
        <end position="37"/>
    </location>
    <ligand>
        <name>4-amino-2-methyl-5-(diphosphooxymethyl)pyrimidine</name>
        <dbReference type="ChEBI" id="CHEBI:57841"/>
    </ligand>
</feature>
<evidence type="ECO:0000256" key="9">
    <source>
        <dbReference type="HAMAP-Rule" id="MF_00097"/>
    </source>
</evidence>
<evidence type="ECO:0000256" key="3">
    <source>
        <dbReference type="ARBA" id="ARBA00022723"/>
    </source>
</evidence>
<dbReference type="Gene3D" id="3.20.20.70">
    <property type="entry name" value="Aldolase class I"/>
    <property type="match status" value="1"/>
</dbReference>